<dbReference type="EMBL" id="WJXA01000007">
    <property type="protein sequence ID" value="KAF7138120.1"/>
    <property type="molecule type" value="Genomic_DNA"/>
</dbReference>
<feature type="region of interest" description="Disordered" evidence="1">
    <location>
        <begin position="1"/>
        <end position="42"/>
    </location>
</feature>
<dbReference type="Pfam" id="PF05699">
    <property type="entry name" value="Dimer_Tnp_hAT"/>
    <property type="match status" value="1"/>
</dbReference>
<dbReference type="OrthoDB" id="1514276at2759"/>
<proteinExistence type="predicted"/>
<evidence type="ECO:0008006" key="6">
    <source>
        <dbReference type="Google" id="ProtNLM"/>
    </source>
</evidence>
<comment type="caution">
    <text evidence="4">The sequence shown here is derived from an EMBL/GenBank/DDBJ whole genome shotgun (WGS) entry which is preliminary data.</text>
</comment>
<feature type="domain" description="hAT-like transposase RNase-H fold" evidence="3">
    <location>
        <begin position="219"/>
        <end position="318"/>
    </location>
</feature>
<feature type="domain" description="HAT C-terminal dimerisation" evidence="2">
    <location>
        <begin position="361"/>
        <end position="445"/>
    </location>
</feature>
<protein>
    <recommendedName>
        <fullName evidence="6">HAT C-terminal dimerisation domain-containing protein</fullName>
    </recommendedName>
</protein>
<feature type="compositionally biased region" description="Basic and acidic residues" evidence="1">
    <location>
        <begin position="1"/>
        <end position="28"/>
    </location>
</feature>
<dbReference type="GO" id="GO:0046983">
    <property type="term" value="F:protein dimerization activity"/>
    <property type="evidence" value="ECO:0007669"/>
    <property type="project" value="InterPro"/>
</dbReference>
<dbReference type="SUPFAM" id="SSF53098">
    <property type="entry name" value="Ribonuclease H-like"/>
    <property type="match status" value="1"/>
</dbReference>
<dbReference type="PANTHER" id="PTHR23272">
    <property type="entry name" value="BED FINGER-RELATED"/>
    <property type="match status" value="1"/>
</dbReference>
<organism evidence="4 5">
    <name type="scientific">Rhododendron simsii</name>
    <name type="common">Sims's rhododendron</name>
    <dbReference type="NCBI Taxonomy" id="118357"/>
    <lineage>
        <taxon>Eukaryota</taxon>
        <taxon>Viridiplantae</taxon>
        <taxon>Streptophyta</taxon>
        <taxon>Embryophyta</taxon>
        <taxon>Tracheophyta</taxon>
        <taxon>Spermatophyta</taxon>
        <taxon>Magnoliopsida</taxon>
        <taxon>eudicotyledons</taxon>
        <taxon>Gunneridae</taxon>
        <taxon>Pentapetalae</taxon>
        <taxon>asterids</taxon>
        <taxon>Ericales</taxon>
        <taxon>Ericaceae</taxon>
        <taxon>Ericoideae</taxon>
        <taxon>Rhodoreae</taxon>
        <taxon>Rhododendron</taxon>
    </lineage>
</organism>
<sequence>MDPEHLHQGGRDHSDSESSDSSHDEHEATPSISPPQMGSIGEAGSNIVAAAGSTATGTCGAKKRRLTSYVWEHFQKVENFIDKHGISQGKRAVCNYCGSDFSCNSNHGTGSTDGLESIAPQIKNIRNALLFIATSGVRQQEFDALCKSYNVKPKRMKTDMKIRWNSTFLMLKSCRKHTDVITAFVNAKSNCSLTHSDWIIAFEFMKFLKVFYAATCALSGVRYPTSCLVLNHLYNISFTFNTYRTETNFVAACINMESKFKKYFKDMPKIFIVAAVMDPRIKLDAAQMLLDGISVNLMITLPSLTEVNSLLTNLYASYESKFASTTMATSVTSVPLPSTSSNDPSWSLISKKGKSASARSELVKYLEIERLTENNDLKNFDILDWWKKNERTFPILSIMARDVLTAPVSSVASESAFSAGKRVLDEKRSRLAPDILDCLLCLKDWEDARLGIQKRSAKDEFRDYFSDSDIDGDD</sequence>
<evidence type="ECO:0000256" key="1">
    <source>
        <dbReference type="SAM" id="MobiDB-lite"/>
    </source>
</evidence>
<dbReference type="PANTHER" id="PTHR23272:SF184">
    <property type="entry name" value="OS03G0311250 PROTEIN"/>
    <property type="match status" value="1"/>
</dbReference>
<dbReference type="InterPro" id="IPR008906">
    <property type="entry name" value="HATC_C_dom"/>
</dbReference>
<evidence type="ECO:0000259" key="2">
    <source>
        <dbReference type="Pfam" id="PF05699"/>
    </source>
</evidence>
<evidence type="ECO:0000259" key="3">
    <source>
        <dbReference type="Pfam" id="PF14372"/>
    </source>
</evidence>
<accession>A0A834GS81</accession>
<dbReference type="Pfam" id="PF14372">
    <property type="entry name" value="hAT-like_RNase-H"/>
    <property type="match status" value="1"/>
</dbReference>
<evidence type="ECO:0000313" key="4">
    <source>
        <dbReference type="EMBL" id="KAF7138120.1"/>
    </source>
</evidence>
<evidence type="ECO:0000313" key="5">
    <source>
        <dbReference type="Proteomes" id="UP000626092"/>
    </source>
</evidence>
<dbReference type="AlphaFoldDB" id="A0A834GS81"/>
<dbReference type="InterPro" id="IPR025525">
    <property type="entry name" value="hAT-like_transposase_RNase-H"/>
</dbReference>
<gene>
    <name evidence="4" type="ORF">RHSIM_Rhsim07G0042700</name>
</gene>
<dbReference type="InterPro" id="IPR012337">
    <property type="entry name" value="RNaseH-like_sf"/>
</dbReference>
<name>A0A834GS81_RHOSS</name>
<keyword evidence="5" id="KW-1185">Reference proteome</keyword>
<dbReference type="GO" id="GO:0003677">
    <property type="term" value="F:DNA binding"/>
    <property type="evidence" value="ECO:0007669"/>
    <property type="project" value="InterPro"/>
</dbReference>
<reference evidence="4" key="1">
    <citation type="submission" date="2019-11" db="EMBL/GenBank/DDBJ databases">
        <authorList>
            <person name="Liu Y."/>
            <person name="Hou J."/>
            <person name="Li T.-Q."/>
            <person name="Guan C.-H."/>
            <person name="Wu X."/>
            <person name="Wu H.-Z."/>
            <person name="Ling F."/>
            <person name="Zhang R."/>
            <person name="Shi X.-G."/>
            <person name="Ren J.-P."/>
            <person name="Chen E.-F."/>
            <person name="Sun J.-M."/>
        </authorList>
    </citation>
    <scope>NUCLEOTIDE SEQUENCE</scope>
    <source>
        <strain evidence="4">Adult_tree_wgs_1</strain>
        <tissue evidence="4">Leaves</tissue>
    </source>
</reference>
<dbReference type="Proteomes" id="UP000626092">
    <property type="component" value="Unassembled WGS sequence"/>
</dbReference>